<dbReference type="AlphaFoldDB" id="Q94D61"/>
<reference evidence="1" key="1">
    <citation type="journal article" date="2002" name="Nature">
        <title>The genome sequence and structure of rice chromosome 1.</title>
        <authorList>
            <person name="Sasaki T."/>
            <person name="Matsumoto T."/>
            <person name="Yamamoto K."/>
            <person name="Sakata K."/>
            <person name="Baba T."/>
            <person name="Katayose Y."/>
            <person name="Wu J."/>
            <person name="Niimura Y."/>
            <person name="Cheng Z."/>
            <person name="Nagamura Y."/>
            <person name="Antonio B.A."/>
            <person name="Kanamori H."/>
            <person name="Hosokawa S."/>
            <person name="Masukawa M."/>
            <person name="Arikawa K."/>
            <person name="Chiden Y."/>
            <person name="Hayashi M."/>
            <person name="Okamoto M."/>
            <person name="Ando T."/>
            <person name="Aoki H."/>
            <person name="Arita K."/>
            <person name="Hamada M."/>
            <person name="Harada C."/>
            <person name="Hijishita S."/>
            <person name="Honda M."/>
            <person name="Ichikawa Y."/>
            <person name="Idonuma A."/>
            <person name="Iijima M."/>
            <person name="Ikeda M."/>
            <person name="Ikeno M."/>
            <person name="Itoh S."/>
            <person name="Itoh T."/>
            <person name="Itoh Y."/>
            <person name="Itoh Y."/>
            <person name="Iwabuchi A."/>
            <person name="Kamiya K."/>
            <person name="Karasawa W."/>
            <person name="Katagiri S."/>
            <person name="Kikuta A."/>
            <person name="Kobayashi N."/>
            <person name="Kono I."/>
            <person name="Machita K."/>
            <person name="Maehara T."/>
            <person name="Mizuno H."/>
            <person name="Mizubayashi T."/>
            <person name="Mukai Y."/>
            <person name="Nagasaki H."/>
            <person name="Nakashima M."/>
            <person name="Nakama Y."/>
            <person name="Nakamichi Y."/>
            <person name="Nakamura M."/>
            <person name="Namiki N."/>
            <person name="Negishi M."/>
            <person name="Ohta I."/>
            <person name="Ono N."/>
            <person name="Saji S."/>
            <person name="Sakai K."/>
            <person name="Shibata M."/>
            <person name="Shimokawa T."/>
            <person name="Shomura A."/>
            <person name="Song J."/>
            <person name="Takazaki Y."/>
            <person name="Terasawa K."/>
            <person name="Tsuji K."/>
            <person name="Waki K."/>
            <person name="Yamagata H."/>
            <person name="Yamane H."/>
            <person name="Yoshiki S."/>
            <person name="Yoshihara R."/>
            <person name="Yukawa K."/>
            <person name="Zhong H."/>
            <person name="Iwama H."/>
            <person name="Endo T."/>
            <person name="Ito H."/>
            <person name="Hahn J.H."/>
            <person name="Kim H.I."/>
            <person name="Eun M.Y."/>
            <person name="Yano M."/>
            <person name="Jiang J."/>
            <person name="Gojobori T."/>
        </authorList>
    </citation>
    <scope>NUCLEOTIDE SEQUENCE [LARGE SCALE GENOMIC DNA]</scope>
</reference>
<dbReference type="Proteomes" id="UP000817658">
    <property type="component" value="Chromosome 1"/>
</dbReference>
<proteinExistence type="predicted"/>
<protein>
    <submittedName>
        <fullName evidence="1">Uncharacterized protein</fullName>
    </submittedName>
</protein>
<accession>Q94D61</accession>
<organism evidence="1">
    <name type="scientific">Oryza sativa subsp. japonica</name>
    <name type="common">Rice</name>
    <dbReference type="NCBI Taxonomy" id="39947"/>
    <lineage>
        <taxon>Eukaryota</taxon>
        <taxon>Viridiplantae</taxon>
        <taxon>Streptophyta</taxon>
        <taxon>Embryophyta</taxon>
        <taxon>Tracheophyta</taxon>
        <taxon>Spermatophyta</taxon>
        <taxon>Magnoliopsida</taxon>
        <taxon>Liliopsida</taxon>
        <taxon>Poales</taxon>
        <taxon>Poaceae</taxon>
        <taxon>BOP clade</taxon>
        <taxon>Oryzoideae</taxon>
        <taxon>Oryzeae</taxon>
        <taxon>Oryzinae</taxon>
        <taxon>Oryza</taxon>
        <taxon>Oryza sativa</taxon>
    </lineage>
</organism>
<name>Q94D61_ORYSJ</name>
<sequence>MEGVYPYQYRPRATIYRLPAHHTKAPTPLRSARGNKSRRRCRAGRTYADGDATTTTTAYGLDRWPAWGMYRSAFQGLNVAVPDDRYISWPPLRRVDVNELDRLCRCLHH</sequence>
<gene>
    <name evidence="1" type="primary">P0498B01.22</name>
</gene>
<evidence type="ECO:0000313" key="1">
    <source>
        <dbReference type="EMBL" id="BAB61945.1"/>
    </source>
</evidence>
<dbReference type="EMBL" id="AP003417">
    <property type="protein sequence ID" value="BAB61945.1"/>
    <property type="molecule type" value="Genomic_DNA"/>
</dbReference>